<reference evidence="2" key="1">
    <citation type="submission" date="2018-04" db="EMBL/GenBank/DDBJ databases">
        <title>Complete genome of Antarctic heterotrophic bacterium Hymenobacter nivis.</title>
        <authorList>
            <person name="Terashima M."/>
        </authorList>
    </citation>
    <scope>NUCLEOTIDE SEQUENCE [LARGE SCALE GENOMIC DNA]</scope>
    <source>
        <strain evidence="2">NBRC 111535</strain>
    </source>
</reference>
<keyword evidence="2" id="KW-1185">Reference proteome</keyword>
<organism evidence="1 2">
    <name type="scientific">Hymenobacter nivis</name>
    <dbReference type="NCBI Taxonomy" id="1850093"/>
    <lineage>
        <taxon>Bacteria</taxon>
        <taxon>Pseudomonadati</taxon>
        <taxon>Bacteroidota</taxon>
        <taxon>Cytophagia</taxon>
        <taxon>Cytophagales</taxon>
        <taxon>Hymenobacteraceae</taxon>
        <taxon>Hymenobacter</taxon>
    </lineage>
</organism>
<protein>
    <submittedName>
        <fullName evidence="1">Uncharacterized protein</fullName>
    </submittedName>
</protein>
<proteinExistence type="predicted"/>
<dbReference type="Proteomes" id="UP000245999">
    <property type="component" value="Chromosome"/>
</dbReference>
<dbReference type="AlphaFoldDB" id="A0A2Z3H292"/>
<dbReference type="OrthoDB" id="1377358at2"/>
<evidence type="ECO:0000313" key="1">
    <source>
        <dbReference type="EMBL" id="AWM35130.1"/>
    </source>
</evidence>
<dbReference type="RefSeq" id="WP_109658147.1">
    <property type="nucleotide sequence ID" value="NZ_CP029145.1"/>
</dbReference>
<sequence length="197" mass="22491">MRQRQAIADAWTIIDCVHRAGELFLIAKVAVNRDEDALLKSIKTIRNSYQHANERIEEYFSSKGGSVFGDLSWYYHPDLFRPGPFEGVLYEYIMQTGITHKDEFEVTSGDPEQLKFVDIISFVRIHYVTKSKSKLTVSLDDASALINRAIVRIGKFNKSIDEEMAQKLAIDPTLRRKGFLPVTIVATHHFTRALKGE</sequence>
<gene>
    <name evidence="1" type="ORF">DDQ68_21595</name>
</gene>
<dbReference type="KEGG" id="hnv:DDQ68_21595"/>
<dbReference type="EMBL" id="CP029145">
    <property type="protein sequence ID" value="AWM35130.1"/>
    <property type="molecule type" value="Genomic_DNA"/>
</dbReference>
<evidence type="ECO:0000313" key="2">
    <source>
        <dbReference type="Proteomes" id="UP000245999"/>
    </source>
</evidence>
<name>A0A2Z3H292_9BACT</name>
<accession>A0A2Z3H292</accession>